<evidence type="ECO:0000256" key="2">
    <source>
        <dbReference type="ARBA" id="ARBA00023125"/>
    </source>
</evidence>
<feature type="domain" description="IclR-ED" evidence="5">
    <location>
        <begin position="71"/>
        <end position="253"/>
    </location>
</feature>
<dbReference type="Pfam" id="PF09339">
    <property type="entry name" value="HTH_IclR"/>
    <property type="match status" value="1"/>
</dbReference>
<dbReference type="SMART" id="SM00346">
    <property type="entry name" value="HTH_ICLR"/>
    <property type="match status" value="1"/>
</dbReference>
<evidence type="ECO:0000313" key="7">
    <source>
        <dbReference type="Proteomes" id="UP000289856"/>
    </source>
</evidence>
<dbReference type="PROSITE" id="PS51078">
    <property type="entry name" value="ICLR_ED"/>
    <property type="match status" value="1"/>
</dbReference>
<dbReference type="EMBL" id="AP019400">
    <property type="protein sequence ID" value="BBI32865.1"/>
    <property type="molecule type" value="Genomic_DNA"/>
</dbReference>
<dbReference type="SUPFAM" id="SSF46785">
    <property type="entry name" value="Winged helix' DNA-binding domain"/>
    <property type="match status" value="1"/>
</dbReference>
<dbReference type="RefSeq" id="WP_162309313.1">
    <property type="nucleotide sequence ID" value="NZ_AP019400.1"/>
</dbReference>
<dbReference type="KEGG" id="cohn:KCTCHS21_22640"/>
<dbReference type="InterPro" id="IPR036388">
    <property type="entry name" value="WH-like_DNA-bd_sf"/>
</dbReference>
<sequence>MVKSAKSYSVPAIEKAITILNGISKNGKMNINEIHSELNIPKTTVFVILNTLERHSLIEKHDDGKYVLGHGVLYWGMNYYQQSDIKQVARPHLEKLVAGTPFTAHLAVMVNYQPVYIDKSEGNGFVRFATIAGQALPLHLSGVGKALASGLTDEEISEAMSKTPDLDDSKRDQLADKLIEDVQFIRLHGYSIEDEQMEEGIRCIGAPIFGDNGRVIASISITALSKDLPAIKFQTIGEQVKETALRVSEEMGYQKR</sequence>
<keyword evidence="2" id="KW-0238">DNA-binding</keyword>
<evidence type="ECO:0000313" key="6">
    <source>
        <dbReference type="EMBL" id="BBI32865.1"/>
    </source>
</evidence>
<dbReference type="GO" id="GO:0003700">
    <property type="term" value="F:DNA-binding transcription factor activity"/>
    <property type="evidence" value="ECO:0007669"/>
    <property type="project" value="TreeGrafter"/>
</dbReference>
<dbReference type="AlphaFoldDB" id="A0A3T1D4G6"/>
<organism evidence="6 7">
    <name type="scientific">Cohnella abietis</name>
    <dbReference type="NCBI Taxonomy" id="2507935"/>
    <lineage>
        <taxon>Bacteria</taxon>
        <taxon>Bacillati</taxon>
        <taxon>Bacillota</taxon>
        <taxon>Bacilli</taxon>
        <taxon>Bacillales</taxon>
        <taxon>Paenibacillaceae</taxon>
        <taxon>Cohnella</taxon>
    </lineage>
</organism>
<dbReference type="InterPro" id="IPR014757">
    <property type="entry name" value="Tscrpt_reg_IclR_C"/>
</dbReference>
<dbReference type="Proteomes" id="UP000289856">
    <property type="component" value="Chromosome"/>
</dbReference>
<keyword evidence="1" id="KW-0805">Transcription regulation</keyword>
<dbReference type="Gene3D" id="1.10.10.10">
    <property type="entry name" value="Winged helix-like DNA-binding domain superfamily/Winged helix DNA-binding domain"/>
    <property type="match status" value="1"/>
</dbReference>
<dbReference type="PROSITE" id="PS51077">
    <property type="entry name" value="HTH_ICLR"/>
    <property type="match status" value="1"/>
</dbReference>
<gene>
    <name evidence="6" type="ORF">KCTCHS21_22640</name>
</gene>
<dbReference type="InterPro" id="IPR029016">
    <property type="entry name" value="GAF-like_dom_sf"/>
</dbReference>
<evidence type="ECO:0000259" key="5">
    <source>
        <dbReference type="PROSITE" id="PS51078"/>
    </source>
</evidence>
<dbReference type="GO" id="GO:0045892">
    <property type="term" value="P:negative regulation of DNA-templated transcription"/>
    <property type="evidence" value="ECO:0007669"/>
    <property type="project" value="TreeGrafter"/>
</dbReference>
<keyword evidence="3" id="KW-0804">Transcription</keyword>
<dbReference type="Gene3D" id="3.30.450.40">
    <property type="match status" value="1"/>
</dbReference>
<feature type="domain" description="HTH iclR-type" evidence="4">
    <location>
        <begin position="10"/>
        <end position="70"/>
    </location>
</feature>
<dbReference type="SUPFAM" id="SSF55781">
    <property type="entry name" value="GAF domain-like"/>
    <property type="match status" value="1"/>
</dbReference>
<dbReference type="GO" id="GO:0003677">
    <property type="term" value="F:DNA binding"/>
    <property type="evidence" value="ECO:0007669"/>
    <property type="project" value="UniProtKB-KW"/>
</dbReference>
<dbReference type="PANTHER" id="PTHR30136:SF24">
    <property type="entry name" value="HTH-TYPE TRANSCRIPTIONAL REPRESSOR ALLR"/>
    <property type="match status" value="1"/>
</dbReference>
<dbReference type="InterPro" id="IPR050707">
    <property type="entry name" value="HTH_MetabolicPath_Reg"/>
</dbReference>
<evidence type="ECO:0000259" key="4">
    <source>
        <dbReference type="PROSITE" id="PS51077"/>
    </source>
</evidence>
<dbReference type="InterPro" id="IPR036390">
    <property type="entry name" value="WH_DNA-bd_sf"/>
</dbReference>
<protein>
    <submittedName>
        <fullName evidence="6">IclR family transcriptional regulator</fullName>
    </submittedName>
</protein>
<reference evidence="6 7" key="1">
    <citation type="submission" date="2019-01" db="EMBL/GenBank/DDBJ databases">
        <title>Complete genome sequence of Cohnella hallensis HS21 isolated from Korean fir (Abies koreana) rhizospheric soil.</title>
        <authorList>
            <person name="Jiang L."/>
            <person name="Kang S.W."/>
            <person name="Kim S."/>
            <person name="Jung J."/>
            <person name="Kim C.Y."/>
            <person name="Kim D.H."/>
            <person name="Kim S.W."/>
            <person name="Lee J."/>
        </authorList>
    </citation>
    <scope>NUCLEOTIDE SEQUENCE [LARGE SCALE GENOMIC DNA]</scope>
    <source>
        <strain evidence="6 7">HS21</strain>
    </source>
</reference>
<keyword evidence="7" id="KW-1185">Reference proteome</keyword>
<evidence type="ECO:0000256" key="3">
    <source>
        <dbReference type="ARBA" id="ARBA00023163"/>
    </source>
</evidence>
<name>A0A3T1D4G6_9BACL</name>
<accession>A0A3T1D4G6</accession>
<evidence type="ECO:0000256" key="1">
    <source>
        <dbReference type="ARBA" id="ARBA00023015"/>
    </source>
</evidence>
<dbReference type="PANTHER" id="PTHR30136">
    <property type="entry name" value="HELIX-TURN-HELIX TRANSCRIPTIONAL REGULATOR, ICLR FAMILY"/>
    <property type="match status" value="1"/>
</dbReference>
<dbReference type="Pfam" id="PF01614">
    <property type="entry name" value="IclR_C"/>
    <property type="match status" value="1"/>
</dbReference>
<dbReference type="InterPro" id="IPR005471">
    <property type="entry name" value="Tscrpt_reg_IclR_N"/>
</dbReference>
<proteinExistence type="predicted"/>